<evidence type="ECO:0000313" key="2">
    <source>
        <dbReference type="Proteomes" id="UP000034164"/>
    </source>
</evidence>
<dbReference type="InterPro" id="IPR015421">
    <property type="entry name" value="PyrdxlP-dep_Trfase_major"/>
</dbReference>
<accession>A0A0G2I4F3</accession>
<dbReference type="VEuPathDB" id="FungiDB:EMCG_08709"/>
<evidence type="ECO:0000313" key="1">
    <source>
        <dbReference type="EMBL" id="KKZ65477.1"/>
    </source>
</evidence>
<reference evidence="2" key="1">
    <citation type="journal article" date="2015" name="PLoS Genet.">
        <title>The dynamic genome and transcriptome of the human fungal pathogen Blastomyces and close relative Emmonsia.</title>
        <authorList>
            <person name="Munoz J.F."/>
            <person name="Gauthier G.M."/>
            <person name="Desjardins C.A."/>
            <person name="Gallo J.E."/>
            <person name="Holder J."/>
            <person name="Sullivan T.D."/>
            <person name="Marty A.J."/>
            <person name="Carmen J.C."/>
            <person name="Chen Z."/>
            <person name="Ding L."/>
            <person name="Gujja S."/>
            <person name="Magrini V."/>
            <person name="Misas E."/>
            <person name="Mitreva M."/>
            <person name="Priest M."/>
            <person name="Saif S."/>
            <person name="Whiston E.A."/>
            <person name="Young S."/>
            <person name="Zeng Q."/>
            <person name="Goldman W.E."/>
            <person name="Mardis E.R."/>
            <person name="Taylor J.W."/>
            <person name="McEwen J.G."/>
            <person name="Clay O.K."/>
            <person name="Klein B.S."/>
            <person name="Cuomo C.A."/>
        </authorList>
    </citation>
    <scope>NUCLEOTIDE SEQUENCE [LARGE SCALE GENOMIC DNA]</scope>
    <source>
        <strain evidence="2">UAMH 3008</strain>
    </source>
</reference>
<dbReference type="Proteomes" id="UP000034164">
    <property type="component" value="Unassembled WGS sequence"/>
</dbReference>
<dbReference type="Gene3D" id="3.40.640.10">
    <property type="entry name" value="Type I PLP-dependent aspartate aminotransferase-like (Major domain)"/>
    <property type="match status" value="1"/>
</dbReference>
<comment type="caution">
    <text evidence="1">The sequence shown here is derived from an EMBL/GenBank/DDBJ whole genome shotgun (WGS) entry which is preliminary data.</text>
</comment>
<dbReference type="AlphaFoldDB" id="A0A0G2I4F3"/>
<dbReference type="EMBL" id="LCZI01000638">
    <property type="protein sequence ID" value="KKZ65477.1"/>
    <property type="molecule type" value="Genomic_DNA"/>
</dbReference>
<gene>
    <name evidence="1" type="ORF">EMCG_08709</name>
</gene>
<dbReference type="OrthoDB" id="691673at2759"/>
<name>A0A0G2I4F3_9EURO</name>
<organism evidence="1 2">
    <name type="scientific">[Emmonsia] crescens</name>
    <dbReference type="NCBI Taxonomy" id="73230"/>
    <lineage>
        <taxon>Eukaryota</taxon>
        <taxon>Fungi</taxon>
        <taxon>Dikarya</taxon>
        <taxon>Ascomycota</taxon>
        <taxon>Pezizomycotina</taxon>
        <taxon>Eurotiomycetes</taxon>
        <taxon>Eurotiomycetidae</taxon>
        <taxon>Onygenales</taxon>
        <taxon>Ajellomycetaceae</taxon>
        <taxon>Emergomyces</taxon>
    </lineage>
</organism>
<sequence length="94" mass="10242">MGSIGDTPEGMAIDLTPLFSRRIQQWEPGAIWSLLPLESLPGMISLVAGKPYPETFPFAKISISLKSSNETTIVLEESLLREALHCGLQAAMQN</sequence>
<proteinExistence type="predicted"/>
<protein>
    <submittedName>
        <fullName evidence="1">Uncharacterized protein</fullName>
    </submittedName>
</protein>